<reference evidence="2 3" key="1">
    <citation type="submission" date="2020-08" db="EMBL/GenBank/DDBJ databases">
        <title>Genome sequence of Diaphorobacter aerolatus KACC 16536T.</title>
        <authorList>
            <person name="Hyun D.-W."/>
            <person name="Bae J.-W."/>
        </authorList>
    </citation>
    <scope>NUCLEOTIDE SEQUENCE [LARGE SCALE GENOMIC DNA]</scope>
    <source>
        <strain evidence="2 3">KACC 16536</strain>
    </source>
</reference>
<evidence type="ECO:0000313" key="3">
    <source>
        <dbReference type="Proteomes" id="UP000516028"/>
    </source>
</evidence>
<evidence type="ECO:0000313" key="2">
    <source>
        <dbReference type="EMBL" id="QNP50236.1"/>
    </source>
</evidence>
<keyword evidence="1" id="KW-0732">Signal</keyword>
<proteinExistence type="predicted"/>
<dbReference type="KEGG" id="daer:H9K75_10790"/>
<sequence>MKSYIVLATLLGALSAPVFAGDAAVQAAKEMIPLADGGTLYIFKDGLMAQEDRFGRATYQKIGTSVVAKDGRNIAITSNEVARLYSLLQKGHRG</sequence>
<name>A0A7H0GPM0_9BURK</name>
<dbReference type="GO" id="GO:0046872">
    <property type="term" value="F:metal ion binding"/>
    <property type="evidence" value="ECO:0007669"/>
    <property type="project" value="InterPro"/>
</dbReference>
<feature type="chain" id="PRO_5028995882" evidence="1">
    <location>
        <begin position="21"/>
        <end position="94"/>
    </location>
</feature>
<feature type="signal peptide" evidence="1">
    <location>
        <begin position="1"/>
        <end position="20"/>
    </location>
</feature>
<keyword evidence="3" id="KW-1185">Reference proteome</keyword>
<dbReference type="Gene3D" id="2.40.10.300">
    <property type="entry name" value="Copper resistance protein K"/>
    <property type="match status" value="1"/>
</dbReference>
<protein>
    <submittedName>
        <fullName evidence="2">CopK family periplasmic copper-binding protein</fullName>
    </submittedName>
</protein>
<accession>A0A7H0GPM0</accession>
<dbReference type="InterPro" id="IPR021604">
    <property type="entry name" value="CopK"/>
</dbReference>
<evidence type="ECO:0000256" key="1">
    <source>
        <dbReference type="SAM" id="SignalP"/>
    </source>
</evidence>
<organism evidence="2 3">
    <name type="scientific">Diaphorobacter aerolatus</name>
    <dbReference type="NCBI Taxonomy" id="1288495"/>
    <lineage>
        <taxon>Bacteria</taxon>
        <taxon>Pseudomonadati</taxon>
        <taxon>Pseudomonadota</taxon>
        <taxon>Betaproteobacteria</taxon>
        <taxon>Burkholderiales</taxon>
        <taxon>Comamonadaceae</taxon>
        <taxon>Diaphorobacter</taxon>
    </lineage>
</organism>
<dbReference type="RefSeq" id="WP_187725748.1">
    <property type="nucleotide sequence ID" value="NZ_CP060783.1"/>
</dbReference>
<gene>
    <name evidence="2" type="ORF">H9K75_10790</name>
</gene>
<dbReference type="InterPro" id="IPR038644">
    <property type="entry name" value="CopK_sf"/>
</dbReference>
<dbReference type="Proteomes" id="UP000516028">
    <property type="component" value="Chromosome"/>
</dbReference>
<dbReference type="EMBL" id="CP060783">
    <property type="protein sequence ID" value="QNP50236.1"/>
    <property type="molecule type" value="Genomic_DNA"/>
</dbReference>
<dbReference type="AlphaFoldDB" id="A0A7H0GPM0"/>
<dbReference type="Pfam" id="PF11525">
    <property type="entry name" value="CopK"/>
    <property type="match status" value="1"/>
</dbReference>